<comment type="caution">
    <text evidence="1">The sequence shown here is derived from an EMBL/GenBank/DDBJ whole genome shotgun (WGS) entry which is preliminary data.</text>
</comment>
<keyword evidence="2" id="KW-1185">Reference proteome</keyword>
<proteinExistence type="predicted"/>
<dbReference type="AlphaFoldDB" id="A0AA38GIR5"/>
<accession>A0AA38GIR5</accession>
<gene>
    <name evidence="1" type="ORF">KI387_017359</name>
</gene>
<dbReference type="EMBL" id="JAHRHJ020000003">
    <property type="protein sequence ID" value="KAH9322720.1"/>
    <property type="molecule type" value="Genomic_DNA"/>
</dbReference>
<reference evidence="1 2" key="1">
    <citation type="journal article" date="2021" name="Nat. Plants">
        <title>The Taxus genome provides insights into paclitaxel biosynthesis.</title>
        <authorList>
            <person name="Xiong X."/>
            <person name="Gou J."/>
            <person name="Liao Q."/>
            <person name="Li Y."/>
            <person name="Zhou Q."/>
            <person name="Bi G."/>
            <person name="Li C."/>
            <person name="Du R."/>
            <person name="Wang X."/>
            <person name="Sun T."/>
            <person name="Guo L."/>
            <person name="Liang H."/>
            <person name="Lu P."/>
            <person name="Wu Y."/>
            <person name="Zhang Z."/>
            <person name="Ro D.K."/>
            <person name="Shang Y."/>
            <person name="Huang S."/>
            <person name="Yan J."/>
        </authorList>
    </citation>
    <scope>NUCLEOTIDE SEQUENCE [LARGE SCALE GENOMIC DNA]</scope>
    <source>
        <strain evidence="1">Ta-2019</strain>
    </source>
</reference>
<feature type="non-terminal residue" evidence="1">
    <location>
        <position position="1"/>
    </location>
</feature>
<name>A0AA38GIR5_TAXCH</name>
<dbReference type="Proteomes" id="UP000824469">
    <property type="component" value="Unassembled WGS sequence"/>
</dbReference>
<evidence type="ECO:0000313" key="1">
    <source>
        <dbReference type="EMBL" id="KAH9322720.1"/>
    </source>
</evidence>
<protein>
    <submittedName>
        <fullName evidence="1">Uncharacterized protein</fullName>
    </submittedName>
</protein>
<organism evidence="1 2">
    <name type="scientific">Taxus chinensis</name>
    <name type="common">Chinese yew</name>
    <name type="synonym">Taxus wallichiana var. chinensis</name>
    <dbReference type="NCBI Taxonomy" id="29808"/>
    <lineage>
        <taxon>Eukaryota</taxon>
        <taxon>Viridiplantae</taxon>
        <taxon>Streptophyta</taxon>
        <taxon>Embryophyta</taxon>
        <taxon>Tracheophyta</taxon>
        <taxon>Spermatophyta</taxon>
        <taxon>Pinopsida</taxon>
        <taxon>Pinidae</taxon>
        <taxon>Conifers II</taxon>
        <taxon>Cupressales</taxon>
        <taxon>Taxaceae</taxon>
        <taxon>Taxus</taxon>
    </lineage>
</organism>
<evidence type="ECO:0000313" key="2">
    <source>
        <dbReference type="Proteomes" id="UP000824469"/>
    </source>
</evidence>
<sequence length="59" mass="6971">RYWKLGFYQSFPIPFAFQRLLLPDMPYLHSAAVREWMLGNNSRLPTCLYSSTTILDDTK</sequence>
<feature type="non-terminal residue" evidence="1">
    <location>
        <position position="59"/>
    </location>
</feature>